<comment type="similarity">
    <text evidence="2">Belongs to the TUBGCP family.</text>
</comment>
<name>A0A7J6NVE9_PEROL</name>
<dbReference type="GO" id="GO:0000278">
    <property type="term" value="P:mitotic cell cycle"/>
    <property type="evidence" value="ECO:0007669"/>
    <property type="project" value="TreeGrafter"/>
</dbReference>
<feature type="domain" description="Gamma tubulin complex component C-terminal" evidence="7">
    <location>
        <begin position="476"/>
        <end position="795"/>
    </location>
</feature>
<feature type="domain" description="Gamma tubulin complex component protein N-terminal" evidence="8">
    <location>
        <begin position="156"/>
        <end position="473"/>
    </location>
</feature>
<dbReference type="GO" id="GO:0005874">
    <property type="term" value="C:microtubule"/>
    <property type="evidence" value="ECO:0007669"/>
    <property type="project" value="UniProtKB-KW"/>
</dbReference>
<dbReference type="PANTHER" id="PTHR19302:SF14">
    <property type="entry name" value="GAMMA-TUBULIN COMPLEX COMPONENT 3"/>
    <property type="match status" value="1"/>
</dbReference>
<dbReference type="Pfam" id="PF04130">
    <property type="entry name" value="GCP_C_terminal"/>
    <property type="match status" value="1"/>
</dbReference>
<dbReference type="InterPro" id="IPR040457">
    <property type="entry name" value="GCP_C"/>
</dbReference>
<dbReference type="GO" id="GO:0007020">
    <property type="term" value="P:microtubule nucleation"/>
    <property type="evidence" value="ECO:0007669"/>
    <property type="project" value="InterPro"/>
</dbReference>
<sequence length="796" mass="89202">MTADNADVSSIVRMLVADVMGMPDQLGDARVNERYSWALSPLACKQVDFGIAETPESSVVTSLIRTLERREQTRAGEVGSSSKLPPSLQCQTLIRQLQSSSPALKERPDALARMTTKPVPSSSGVASDMLKMTMSAPSDQPKTIAQTKGVTEKELVRDLVFVLQGIDGSIFRFNSRTERYIFGGISNGRDIELPARHASACLDLCRVGGTYRRVLERVNRLLDDDTLEAPTCPSRTAGAFANQIRDRLMEYYRLTVTLESRVAGSGCTLQHLQAWAYQPGRQLAALERLAQACLSEKNGGAMISDIITLRDSRADFATRWLPTQGSAPACTLRSVLDDIISRTLQPLVAMIHLWVSEGRLMKGGEADFFIEEHAAVSNRTTSCSDIWTGAFVLDFDKVPSIITEDVALKIFVTGKSINFVRQCCSEGDWLGDQDEPLPHPEGGEETSAESLTRMVQAAYRRETSLVFRLMMNKYRLQDHLLAVKKYLLLSQGDFVGHLLDLMMEHLSTRAQALRVHTFRDLTDHALRLQRVGSAGTPASWEIFTLDYIATQPISVILNDGAMQQYRRVFSISWRLHRAERQLSSAWGQQMIAHRTVLRAVHQKRQKGSSASPNDSVIHLLQTCNALRHEMWHLVQHLRSFFAFNVIDTAWQKLRDALDSLASQQEADLDRVLRLHEEYLSRLAAGHFLNHSADTAAGKKQMKVFDVLNELLSGIYQFTTLQERIYGDLSGAALGCEGREDEMPLMDEATAVEFKRAVTERREEFLGNLQKFCAGAMAMKTELKHLVNRIDFNCFYY</sequence>
<evidence type="ECO:0000256" key="2">
    <source>
        <dbReference type="ARBA" id="ARBA00010337"/>
    </source>
</evidence>
<evidence type="ECO:0000256" key="5">
    <source>
        <dbReference type="ARBA" id="ARBA00023212"/>
    </source>
</evidence>
<evidence type="ECO:0000259" key="8">
    <source>
        <dbReference type="Pfam" id="PF17681"/>
    </source>
</evidence>
<keyword evidence="4" id="KW-0493">Microtubule</keyword>
<evidence type="ECO:0000256" key="6">
    <source>
        <dbReference type="SAM" id="MobiDB-lite"/>
    </source>
</evidence>
<keyword evidence="5" id="KW-0206">Cytoskeleton</keyword>
<accession>A0A7J6NVE9</accession>
<dbReference type="PANTHER" id="PTHR19302">
    <property type="entry name" value="GAMMA TUBULIN COMPLEX PROTEIN"/>
    <property type="match status" value="1"/>
</dbReference>
<proteinExistence type="inferred from homology"/>
<comment type="subcellular location">
    <subcellularLocation>
        <location evidence="1">Cytoplasm</location>
        <location evidence="1">Cytoskeleton</location>
    </subcellularLocation>
</comment>
<gene>
    <name evidence="9" type="primary">TUBGCP3_1</name>
    <name evidence="9" type="ORF">FOZ60_003807</name>
</gene>
<dbReference type="OrthoDB" id="5860513at2759"/>
<reference evidence="9 10" key="1">
    <citation type="submission" date="2020-04" db="EMBL/GenBank/DDBJ databases">
        <title>Perkinsus olseni comparative genomics.</title>
        <authorList>
            <person name="Bogema D.R."/>
        </authorList>
    </citation>
    <scope>NUCLEOTIDE SEQUENCE [LARGE SCALE GENOMIC DNA]</scope>
    <source>
        <strain evidence="9">00978-12</strain>
    </source>
</reference>
<feature type="region of interest" description="Disordered" evidence="6">
    <location>
        <begin position="431"/>
        <end position="450"/>
    </location>
</feature>
<dbReference type="Gene3D" id="1.20.120.1900">
    <property type="entry name" value="Gamma-tubulin complex, C-terminal domain"/>
    <property type="match status" value="1"/>
</dbReference>
<dbReference type="Proteomes" id="UP000541610">
    <property type="component" value="Unassembled WGS sequence"/>
</dbReference>
<protein>
    <submittedName>
        <fullName evidence="9">Gamma-tubulin complex component 3</fullName>
    </submittedName>
</protein>
<evidence type="ECO:0000256" key="4">
    <source>
        <dbReference type="ARBA" id="ARBA00022701"/>
    </source>
</evidence>
<evidence type="ECO:0000256" key="3">
    <source>
        <dbReference type="ARBA" id="ARBA00022490"/>
    </source>
</evidence>
<dbReference type="Pfam" id="PF17681">
    <property type="entry name" value="GCP_N_terminal"/>
    <property type="match status" value="1"/>
</dbReference>
<dbReference type="GO" id="GO:0000922">
    <property type="term" value="C:spindle pole"/>
    <property type="evidence" value="ECO:0007669"/>
    <property type="project" value="InterPro"/>
</dbReference>
<evidence type="ECO:0000313" key="10">
    <source>
        <dbReference type="Proteomes" id="UP000541610"/>
    </source>
</evidence>
<evidence type="ECO:0000256" key="1">
    <source>
        <dbReference type="ARBA" id="ARBA00004245"/>
    </source>
</evidence>
<dbReference type="EMBL" id="JABANP010000182">
    <property type="protein sequence ID" value="KAF4687536.1"/>
    <property type="molecule type" value="Genomic_DNA"/>
</dbReference>
<evidence type="ECO:0000313" key="9">
    <source>
        <dbReference type="EMBL" id="KAF4687536.1"/>
    </source>
</evidence>
<organism evidence="9 10">
    <name type="scientific">Perkinsus olseni</name>
    <name type="common">Perkinsus atlanticus</name>
    <dbReference type="NCBI Taxonomy" id="32597"/>
    <lineage>
        <taxon>Eukaryota</taxon>
        <taxon>Sar</taxon>
        <taxon>Alveolata</taxon>
        <taxon>Perkinsozoa</taxon>
        <taxon>Perkinsea</taxon>
        <taxon>Perkinsida</taxon>
        <taxon>Perkinsidae</taxon>
        <taxon>Perkinsus</taxon>
    </lineage>
</organism>
<evidence type="ECO:0000259" key="7">
    <source>
        <dbReference type="Pfam" id="PF04130"/>
    </source>
</evidence>
<keyword evidence="3" id="KW-0963">Cytoplasm</keyword>
<dbReference type="GO" id="GO:0000930">
    <property type="term" value="C:gamma-tubulin complex"/>
    <property type="evidence" value="ECO:0007669"/>
    <property type="project" value="TreeGrafter"/>
</dbReference>
<dbReference type="GO" id="GO:0051225">
    <property type="term" value="P:spindle assembly"/>
    <property type="evidence" value="ECO:0007669"/>
    <property type="project" value="TreeGrafter"/>
</dbReference>
<dbReference type="AlphaFoldDB" id="A0A7J6NVE9"/>
<dbReference type="InterPro" id="IPR007259">
    <property type="entry name" value="GCP"/>
</dbReference>
<dbReference type="GO" id="GO:0031122">
    <property type="term" value="P:cytoplasmic microtubule organization"/>
    <property type="evidence" value="ECO:0007669"/>
    <property type="project" value="TreeGrafter"/>
</dbReference>
<dbReference type="GO" id="GO:0051011">
    <property type="term" value="F:microtubule minus-end binding"/>
    <property type="evidence" value="ECO:0007669"/>
    <property type="project" value="TreeGrafter"/>
</dbReference>
<dbReference type="InterPro" id="IPR041470">
    <property type="entry name" value="GCP_N"/>
</dbReference>
<comment type="caution">
    <text evidence="9">The sequence shown here is derived from an EMBL/GenBank/DDBJ whole genome shotgun (WGS) entry which is preliminary data.</text>
</comment>
<dbReference type="GO" id="GO:0043015">
    <property type="term" value="F:gamma-tubulin binding"/>
    <property type="evidence" value="ECO:0007669"/>
    <property type="project" value="InterPro"/>
</dbReference>
<dbReference type="InterPro" id="IPR042241">
    <property type="entry name" value="GCP_C_sf"/>
</dbReference>
<dbReference type="GO" id="GO:0051321">
    <property type="term" value="P:meiotic cell cycle"/>
    <property type="evidence" value="ECO:0007669"/>
    <property type="project" value="TreeGrafter"/>
</dbReference>